<dbReference type="InterPro" id="IPR001633">
    <property type="entry name" value="EAL_dom"/>
</dbReference>
<keyword evidence="6" id="KW-1185">Reference proteome</keyword>
<dbReference type="InterPro" id="IPR043128">
    <property type="entry name" value="Rev_trsase/Diguanyl_cyclase"/>
</dbReference>
<dbReference type="RefSeq" id="WP_170834727.1">
    <property type="nucleotide sequence ID" value="NZ_FOHU01000005.1"/>
</dbReference>
<dbReference type="EMBL" id="FOHU01000005">
    <property type="protein sequence ID" value="SET14839.1"/>
    <property type="molecule type" value="Genomic_DNA"/>
</dbReference>
<dbReference type="InterPro" id="IPR035919">
    <property type="entry name" value="EAL_sf"/>
</dbReference>
<accession>A0A1I0C5M7</accession>
<dbReference type="InterPro" id="IPR000160">
    <property type="entry name" value="GGDEF_dom"/>
</dbReference>
<feature type="transmembrane region" description="Helical" evidence="2">
    <location>
        <begin position="126"/>
        <end position="146"/>
    </location>
</feature>
<reference evidence="5 6" key="1">
    <citation type="submission" date="2016-10" db="EMBL/GenBank/DDBJ databases">
        <authorList>
            <person name="de Groot N.N."/>
        </authorList>
    </citation>
    <scope>NUCLEOTIDE SEQUENCE [LARGE SCALE GENOMIC DNA]</scope>
    <source>
        <strain evidence="5 6">DSM 18979</strain>
    </source>
</reference>
<name>A0A1I0C5M7_9FIRM</name>
<dbReference type="SMART" id="SM00267">
    <property type="entry name" value="GGDEF"/>
    <property type="match status" value="1"/>
</dbReference>
<evidence type="ECO:0000259" key="3">
    <source>
        <dbReference type="PROSITE" id="PS50883"/>
    </source>
</evidence>
<dbReference type="CDD" id="cd01949">
    <property type="entry name" value="GGDEF"/>
    <property type="match status" value="1"/>
</dbReference>
<protein>
    <submittedName>
        <fullName evidence="5">Diguanylate cyclase (GGDEF) domain-containing protein</fullName>
    </submittedName>
</protein>
<dbReference type="Pfam" id="PF00990">
    <property type="entry name" value="GGDEF"/>
    <property type="match status" value="1"/>
</dbReference>
<feature type="domain" description="GGDEF" evidence="4">
    <location>
        <begin position="233"/>
        <end position="366"/>
    </location>
</feature>
<feature type="transmembrane region" description="Helical" evidence="2">
    <location>
        <begin position="73"/>
        <end position="93"/>
    </location>
</feature>
<dbReference type="AlphaFoldDB" id="A0A1I0C5M7"/>
<dbReference type="PROSITE" id="PS50883">
    <property type="entry name" value="EAL"/>
    <property type="match status" value="1"/>
</dbReference>
<keyword evidence="2" id="KW-0472">Membrane</keyword>
<dbReference type="Gene3D" id="3.20.20.450">
    <property type="entry name" value="EAL domain"/>
    <property type="match status" value="1"/>
</dbReference>
<dbReference type="CDD" id="cd01948">
    <property type="entry name" value="EAL"/>
    <property type="match status" value="1"/>
</dbReference>
<dbReference type="PANTHER" id="PTHR44757:SF2">
    <property type="entry name" value="BIOFILM ARCHITECTURE MAINTENANCE PROTEIN MBAA"/>
    <property type="match status" value="1"/>
</dbReference>
<sequence length="642" mass="73312">MLKKGINKQKNNLNKYFFNGSIDKVVQDRKNGIAQWAKISLCIFIYITMSFILRQMSSLEAPQIVFRDMVLNYNVLNGVFAQIQVMISVYLVVRYSKHGYFIGLLLNIYGALSAAVGFFVHGSAVALPGITINVGTAIIITIISIFQQSLYNKIKEIGSQKDELVLLYEEVRASREKLHQQNKQLIESNQVIKRNEERLVHLASFDALTGLPNRKIIIERLDKLTNFQLNQKTTFAVVFIDLDNFKKINDSMGHHVGDQLLQLIVKRWKLMIHESDMLGRLGGDEFALIIQRKLEKNEIFSYVESLRTALQDALLFKTKKFYITASYGISIYPQDGFNSIELLKSADIAMYKVKNQGKNGIQFFSQNMQSEILQKIKIENGIQSALNNNELFLVFQPQYSCSLKSLRGFEALVRWESSELGVVSPAEFIPVVEETGQIVQIGEWILRDALRKFKAMQDSDHMDSILSINISVVQIIESSFVEMVQKALDDIGFETKYLEFEITESVFISFPDHVIEVINQLKKMGIRIALDDFGAGYTALKYLQMFPLDTLKIDKTFTDSIDEKSKENHIMSSIISLAHQLDIEVVAEGVENTTQLNYLTEQKCDYIQGFLLSKPLNYHEMIQLSNDRDDSVDSIIYGYKIS</sequence>
<dbReference type="SUPFAM" id="SSF55073">
    <property type="entry name" value="Nucleotide cyclase"/>
    <property type="match status" value="1"/>
</dbReference>
<dbReference type="InterPro" id="IPR052155">
    <property type="entry name" value="Biofilm_reg_signaling"/>
</dbReference>
<feature type="coiled-coil region" evidence="1">
    <location>
        <begin position="168"/>
        <end position="195"/>
    </location>
</feature>
<feature type="domain" description="EAL" evidence="3">
    <location>
        <begin position="375"/>
        <end position="629"/>
    </location>
</feature>
<dbReference type="InterPro" id="IPR029787">
    <property type="entry name" value="Nucleotide_cyclase"/>
</dbReference>
<dbReference type="Gene3D" id="3.30.70.270">
    <property type="match status" value="1"/>
</dbReference>
<evidence type="ECO:0000313" key="5">
    <source>
        <dbReference type="EMBL" id="SET14839.1"/>
    </source>
</evidence>
<organism evidence="5 6">
    <name type="scientific">Natronincola peptidivorans</name>
    <dbReference type="NCBI Taxonomy" id="426128"/>
    <lineage>
        <taxon>Bacteria</taxon>
        <taxon>Bacillati</taxon>
        <taxon>Bacillota</taxon>
        <taxon>Clostridia</taxon>
        <taxon>Peptostreptococcales</taxon>
        <taxon>Natronincolaceae</taxon>
        <taxon>Natronincola</taxon>
    </lineage>
</organism>
<dbReference type="PROSITE" id="PS50887">
    <property type="entry name" value="GGDEF"/>
    <property type="match status" value="1"/>
</dbReference>
<gene>
    <name evidence="5" type="ORF">SAMN05660297_01495</name>
</gene>
<dbReference type="PANTHER" id="PTHR44757">
    <property type="entry name" value="DIGUANYLATE CYCLASE DGCP"/>
    <property type="match status" value="1"/>
</dbReference>
<dbReference type="Proteomes" id="UP000199568">
    <property type="component" value="Unassembled WGS sequence"/>
</dbReference>
<evidence type="ECO:0000256" key="2">
    <source>
        <dbReference type="SAM" id="Phobius"/>
    </source>
</evidence>
<feature type="transmembrane region" description="Helical" evidence="2">
    <location>
        <begin position="100"/>
        <end position="120"/>
    </location>
</feature>
<feature type="transmembrane region" description="Helical" evidence="2">
    <location>
        <begin position="36"/>
        <end position="53"/>
    </location>
</feature>
<dbReference type="STRING" id="426128.SAMN05660297_01495"/>
<dbReference type="NCBIfam" id="TIGR00254">
    <property type="entry name" value="GGDEF"/>
    <property type="match status" value="1"/>
</dbReference>
<evidence type="ECO:0000313" key="6">
    <source>
        <dbReference type="Proteomes" id="UP000199568"/>
    </source>
</evidence>
<evidence type="ECO:0000256" key="1">
    <source>
        <dbReference type="SAM" id="Coils"/>
    </source>
</evidence>
<dbReference type="Pfam" id="PF00563">
    <property type="entry name" value="EAL"/>
    <property type="match status" value="1"/>
</dbReference>
<evidence type="ECO:0000259" key="4">
    <source>
        <dbReference type="PROSITE" id="PS50887"/>
    </source>
</evidence>
<proteinExistence type="predicted"/>
<dbReference type="SMART" id="SM00052">
    <property type="entry name" value="EAL"/>
    <property type="match status" value="1"/>
</dbReference>
<keyword evidence="1" id="KW-0175">Coiled coil</keyword>
<dbReference type="SUPFAM" id="SSF141868">
    <property type="entry name" value="EAL domain-like"/>
    <property type="match status" value="1"/>
</dbReference>
<keyword evidence="2" id="KW-0812">Transmembrane</keyword>
<keyword evidence="2" id="KW-1133">Transmembrane helix</keyword>